<sequence>MGNLTFRNTEDFPDSLRLKLNYLLTNELTKLLRQNVPTVDDVGEAISKEWFDRQKQFCKQISQNRSHHFSTQPCLDSCRTDVLSATKRNVIVIPFRARHRHLVELLPHIEKLLEFQKVCYLIVVAEQAGDQPFNKGILMNSAFVQSLYWLPFHCVTFHDVDLIPLSIHTPYDCPVFPRHTSVRIDKFYDRLPYVELIGGVLSVPIKVYLRVNGFSNLYWGWGAEDDDMYESSPSPLRSIHSIVFLLLPDPITIHHPSEVIQASSVSTSISRIMTEASDNVENKQETGEGEEQLGRAQEDEQAPSCSRRGSLSSRNCLIGSGASPNCSRMTDEEDLQWRREFYRAHPEWYIESYPDAPFYKRIYYENCVIS</sequence>
<dbReference type="Proteomes" id="UP001497525">
    <property type="component" value="Unassembled WGS sequence"/>
</dbReference>
<dbReference type="AlphaFoldDB" id="A0AAV2T4V4"/>
<dbReference type="GO" id="GO:0005794">
    <property type="term" value="C:Golgi apparatus"/>
    <property type="evidence" value="ECO:0007669"/>
    <property type="project" value="TreeGrafter"/>
</dbReference>
<keyword evidence="4 11" id="KW-0328">Glycosyltransferase</keyword>
<dbReference type="Pfam" id="PF02709">
    <property type="entry name" value="Glyco_transf_7C"/>
    <property type="match status" value="1"/>
</dbReference>
<evidence type="ECO:0000256" key="11">
    <source>
        <dbReference type="RuleBase" id="RU368121"/>
    </source>
</evidence>
<comment type="similarity">
    <text evidence="3 11">Belongs to the glycosyltransferase 7 family.</text>
</comment>
<accession>A0AAV2T4V4</accession>
<reference evidence="15" key="1">
    <citation type="submission" date="2024-06" db="EMBL/GenBank/DDBJ databases">
        <authorList>
            <person name="Liu X."/>
            <person name="Lenzi L."/>
            <person name="Haldenby T S."/>
            <person name="Uol C."/>
        </authorList>
    </citation>
    <scope>NUCLEOTIDE SEQUENCE</scope>
</reference>
<dbReference type="GO" id="GO:0016020">
    <property type="term" value="C:membrane"/>
    <property type="evidence" value="ECO:0007669"/>
    <property type="project" value="UniProtKB-SubCell"/>
</dbReference>
<comment type="caution">
    <text evidence="15">The sequence shown here is derived from an EMBL/GenBank/DDBJ whole genome shotgun (WGS) entry which is preliminary data.</text>
</comment>
<keyword evidence="9" id="KW-0472">Membrane</keyword>
<evidence type="ECO:0000313" key="16">
    <source>
        <dbReference type="Proteomes" id="UP001497525"/>
    </source>
</evidence>
<dbReference type="Gene3D" id="3.90.550.10">
    <property type="entry name" value="Spore Coat Polysaccharide Biosynthesis Protein SpsA, Chain A"/>
    <property type="match status" value="1"/>
</dbReference>
<organism evidence="15 16">
    <name type="scientific">Calicophoron daubneyi</name>
    <name type="common">Rumen fluke</name>
    <name type="synonym">Paramphistomum daubneyi</name>
    <dbReference type="NCBI Taxonomy" id="300641"/>
    <lineage>
        <taxon>Eukaryota</taxon>
        <taxon>Metazoa</taxon>
        <taxon>Spiralia</taxon>
        <taxon>Lophotrochozoa</taxon>
        <taxon>Platyhelminthes</taxon>
        <taxon>Trematoda</taxon>
        <taxon>Digenea</taxon>
        <taxon>Plagiorchiida</taxon>
        <taxon>Pronocephalata</taxon>
        <taxon>Paramphistomoidea</taxon>
        <taxon>Paramphistomidae</taxon>
        <taxon>Calicophoron</taxon>
    </lineage>
</organism>
<evidence type="ECO:0000256" key="2">
    <source>
        <dbReference type="ARBA" id="ARBA00004922"/>
    </source>
</evidence>
<proteinExistence type="inferred from homology"/>
<comment type="subcellular location">
    <subcellularLocation>
        <location evidence="1">Membrane</location>
        <topology evidence="1">Single-pass type II membrane protein</topology>
    </subcellularLocation>
</comment>
<dbReference type="EC" id="2.4.1.-" evidence="11"/>
<dbReference type="GO" id="GO:0005975">
    <property type="term" value="P:carbohydrate metabolic process"/>
    <property type="evidence" value="ECO:0007669"/>
    <property type="project" value="InterPro"/>
</dbReference>
<evidence type="ECO:0000259" key="14">
    <source>
        <dbReference type="Pfam" id="PF13733"/>
    </source>
</evidence>
<keyword evidence="10 11" id="KW-0325">Glycoprotein</keyword>
<evidence type="ECO:0000256" key="1">
    <source>
        <dbReference type="ARBA" id="ARBA00004606"/>
    </source>
</evidence>
<dbReference type="Pfam" id="PF13733">
    <property type="entry name" value="Glyco_transf_7N"/>
    <property type="match status" value="1"/>
</dbReference>
<evidence type="ECO:0000256" key="7">
    <source>
        <dbReference type="ARBA" id="ARBA00022968"/>
    </source>
</evidence>
<feature type="region of interest" description="Disordered" evidence="12">
    <location>
        <begin position="275"/>
        <end position="311"/>
    </location>
</feature>
<evidence type="ECO:0000256" key="4">
    <source>
        <dbReference type="ARBA" id="ARBA00022676"/>
    </source>
</evidence>
<feature type="compositionally biased region" description="Basic and acidic residues" evidence="12">
    <location>
        <begin position="280"/>
        <end position="298"/>
    </location>
</feature>
<dbReference type="InterPro" id="IPR027995">
    <property type="entry name" value="Galactosyl_T_N"/>
</dbReference>
<comment type="function">
    <text evidence="11">Catalyses the transfer of galactose onto proteins or lipids.</text>
</comment>
<dbReference type="InterPro" id="IPR027791">
    <property type="entry name" value="Galactosyl_T_C"/>
</dbReference>
<evidence type="ECO:0000256" key="10">
    <source>
        <dbReference type="ARBA" id="ARBA00023180"/>
    </source>
</evidence>
<dbReference type="InterPro" id="IPR029044">
    <property type="entry name" value="Nucleotide-diphossugar_trans"/>
</dbReference>
<feature type="domain" description="Galactosyltransferase N-terminal" evidence="14">
    <location>
        <begin position="84"/>
        <end position="174"/>
    </location>
</feature>
<feature type="domain" description="Galactosyltransferase C-terminal" evidence="13">
    <location>
        <begin position="178"/>
        <end position="230"/>
    </location>
</feature>
<name>A0AAV2T4V4_CALDB</name>
<evidence type="ECO:0000256" key="6">
    <source>
        <dbReference type="ARBA" id="ARBA00022692"/>
    </source>
</evidence>
<evidence type="ECO:0000256" key="3">
    <source>
        <dbReference type="ARBA" id="ARBA00005735"/>
    </source>
</evidence>
<protein>
    <recommendedName>
        <fullName evidence="11">Beta-1,4-galactosyltransferase</fullName>
        <ecNumber evidence="11">2.4.1.-</ecNumber>
    </recommendedName>
</protein>
<evidence type="ECO:0000256" key="8">
    <source>
        <dbReference type="ARBA" id="ARBA00022989"/>
    </source>
</evidence>
<dbReference type="GO" id="GO:0008378">
    <property type="term" value="F:galactosyltransferase activity"/>
    <property type="evidence" value="ECO:0007669"/>
    <property type="project" value="TreeGrafter"/>
</dbReference>
<keyword evidence="5 11" id="KW-0808">Transferase</keyword>
<gene>
    <name evidence="15" type="ORF">CDAUBV1_LOCUS3883</name>
</gene>
<keyword evidence="6" id="KW-0812">Transmembrane</keyword>
<evidence type="ECO:0000256" key="12">
    <source>
        <dbReference type="SAM" id="MobiDB-lite"/>
    </source>
</evidence>
<dbReference type="PANTHER" id="PTHR19300">
    <property type="entry name" value="BETA-1,4-GALACTOSYLTRANSFERASE"/>
    <property type="match status" value="1"/>
</dbReference>
<dbReference type="PRINTS" id="PR02050">
    <property type="entry name" value="B14GALTRFASE"/>
</dbReference>
<dbReference type="InterPro" id="IPR003859">
    <property type="entry name" value="Galactosyl_T"/>
</dbReference>
<dbReference type="EMBL" id="CAXLJL010000093">
    <property type="protein sequence ID" value="CAL5131463.1"/>
    <property type="molecule type" value="Genomic_DNA"/>
</dbReference>
<keyword evidence="7 11" id="KW-0735">Signal-anchor</keyword>
<evidence type="ECO:0000256" key="9">
    <source>
        <dbReference type="ARBA" id="ARBA00023136"/>
    </source>
</evidence>
<evidence type="ECO:0000313" key="15">
    <source>
        <dbReference type="EMBL" id="CAL5131463.1"/>
    </source>
</evidence>
<evidence type="ECO:0000259" key="13">
    <source>
        <dbReference type="Pfam" id="PF02709"/>
    </source>
</evidence>
<comment type="pathway">
    <text evidence="2 11">Protein modification; protein glycosylation.</text>
</comment>
<dbReference type="PANTHER" id="PTHR19300:SF57">
    <property type="entry name" value="BETA-1,4-N-ACETYLGALACTOSAMINYLTRANSFERASE"/>
    <property type="match status" value="1"/>
</dbReference>
<keyword evidence="8" id="KW-1133">Transmembrane helix</keyword>
<dbReference type="SUPFAM" id="SSF53448">
    <property type="entry name" value="Nucleotide-diphospho-sugar transferases"/>
    <property type="match status" value="1"/>
</dbReference>
<evidence type="ECO:0000256" key="5">
    <source>
        <dbReference type="ARBA" id="ARBA00022679"/>
    </source>
</evidence>